<dbReference type="PANTHER" id="PTHR12827:SF3">
    <property type="entry name" value="ANAPHASE-PROMOTING COMPLEX SUBUNIT 1"/>
    <property type="match status" value="1"/>
</dbReference>
<evidence type="ECO:0000313" key="5">
    <source>
        <dbReference type="Proteomes" id="UP000001058"/>
    </source>
</evidence>
<sequence length="89" mass="9793">MYERVAPALLPEPHQTVRVAVRGPRYWPQLLDWSSRGAAGADGTGAAAALNNTIYRQLLLFVKKRAGSLSYSQDPSGIRSLLSRAFHNQ</sequence>
<protein>
    <submittedName>
        <fullName evidence="4">Uncharacterized protein</fullName>
    </submittedName>
</protein>
<proteinExistence type="predicted"/>
<dbReference type="EMBL" id="GL378332">
    <property type="protein sequence ID" value="EFJ50112.1"/>
    <property type="molecule type" value="Genomic_DNA"/>
</dbReference>
<evidence type="ECO:0000256" key="1">
    <source>
        <dbReference type="ARBA" id="ARBA00022618"/>
    </source>
</evidence>
<dbReference type="PANTHER" id="PTHR12827">
    <property type="entry name" value="MEIOTIC CHECKPOINT REGULATOR TSG24 FAMILY MEMBER"/>
    <property type="match status" value="1"/>
</dbReference>
<reference evidence="4 5" key="1">
    <citation type="journal article" date="2010" name="Science">
        <title>Genomic analysis of organismal complexity in the multicellular green alga Volvox carteri.</title>
        <authorList>
            <person name="Prochnik S.E."/>
            <person name="Umen J."/>
            <person name="Nedelcu A.M."/>
            <person name="Hallmann A."/>
            <person name="Miller S.M."/>
            <person name="Nishii I."/>
            <person name="Ferris P."/>
            <person name="Kuo A."/>
            <person name="Mitros T."/>
            <person name="Fritz-Laylin L.K."/>
            <person name="Hellsten U."/>
            <person name="Chapman J."/>
            <person name="Simakov O."/>
            <person name="Rensing S.A."/>
            <person name="Terry A."/>
            <person name="Pangilinan J."/>
            <person name="Kapitonov V."/>
            <person name="Jurka J."/>
            <person name="Salamov A."/>
            <person name="Shapiro H."/>
            <person name="Schmutz J."/>
            <person name="Grimwood J."/>
            <person name="Lindquist E."/>
            <person name="Lucas S."/>
            <person name="Grigoriev I.V."/>
            <person name="Schmitt R."/>
            <person name="Kirk D."/>
            <person name="Rokhsar D.S."/>
        </authorList>
    </citation>
    <scope>NUCLEOTIDE SEQUENCE [LARGE SCALE GENOMIC DNA]</scope>
    <source>
        <strain evidence="5">f. Nagariensis / Eve</strain>
    </source>
</reference>
<evidence type="ECO:0000256" key="3">
    <source>
        <dbReference type="ARBA" id="ARBA00023306"/>
    </source>
</evidence>
<dbReference type="InterPro" id="IPR024990">
    <property type="entry name" value="Apc1"/>
</dbReference>
<keyword evidence="3" id="KW-0131">Cell cycle</keyword>
<dbReference type="GeneID" id="9623437"/>
<dbReference type="Proteomes" id="UP000001058">
    <property type="component" value="Unassembled WGS sequence"/>
</dbReference>
<gene>
    <name evidence="4" type="ORF">VOLCADRAFT_58559</name>
</gene>
<keyword evidence="5" id="KW-1185">Reference proteome</keyword>
<keyword evidence="1" id="KW-0132">Cell division</keyword>
<dbReference type="GO" id="GO:0005680">
    <property type="term" value="C:anaphase-promoting complex"/>
    <property type="evidence" value="ECO:0007669"/>
    <property type="project" value="InterPro"/>
</dbReference>
<evidence type="ECO:0000313" key="4">
    <source>
        <dbReference type="EMBL" id="EFJ50112.1"/>
    </source>
</evidence>
<dbReference type="InParanoid" id="D8TQZ5"/>
<keyword evidence="2" id="KW-0498">Mitosis</keyword>
<evidence type="ECO:0000256" key="2">
    <source>
        <dbReference type="ARBA" id="ARBA00022776"/>
    </source>
</evidence>
<dbReference type="GO" id="GO:0051301">
    <property type="term" value="P:cell division"/>
    <property type="evidence" value="ECO:0007669"/>
    <property type="project" value="UniProtKB-KW"/>
</dbReference>
<accession>D8TQZ5</accession>
<dbReference type="GO" id="GO:0007091">
    <property type="term" value="P:metaphase/anaphase transition of mitotic cell cycle"/>
    <property type="evidence" value="ECO:0007669"/>
    <property type="project" value="TreeGrafter"/>
</dbReference>
<dbReference type="AlphaFoldDB" id="D8TQZ5"/>
<organism evidence="5">
    <name type="scientific">Volvox carteri f. nagariensis</name>
    <dbReference type="NCBI Taxonomy" id="3068"/>
    <lineage>
        <taxon>Eukaryota</taxon>
        <taxon>Viridiplantae</taxon>
        <taxon>Chlorophyta</taxon>
        <taxon>core chlorophytes</taxon>
        <taxon>Chlorophyceae</taxon>
        <taxon>CS clade</taxon>
        <taxon>Chlamydomonadales</taxon>
        <taxon>Volvocaceae</taxon>
        <taxon>Volvox</taxon>
    </lineage>
</organism>
<dbReference type="GO" id="GO:0031145">
    <property type="term" value="P:anaphase-promoting complex-dependent catabolic process"/>
    <property type="evidence" value="ECO:0007669"/>
    <property type="project" value="TreeGrafter"/>
</dbReference>
<name>D8TQZ5_VOLCA</name>
<dbReference type="GO" id="GO:0060090">
    <property type="term" value="F:molecular adaptor activity"/>
    <property type="evidence" value="ECO:0007669"/>
    <property type="project" value="TreeGrafter"/>
</dbReference>
<dbReference type="GO" id="GO:0070979">
    <property type="term" value="P:protein K11-linked ubiquitination"/>
    <property type="evidence" value="ECO:0007669"/>
    <property type="project" value="TreeGrafter"/>
</dbReference>
<dbReference type="RefSeq" id="XP_002948732.1">
    <property type="nucleotide sequence ID" value="XM_002948686.1"/>
</dbReference>
<dbReference type="eggNOG" id="KOG1858">
    <property type="taxonomic scope" value="Eukaryota"/>
</dbReference>
<dbReference type="STRING" id="3068.D8TQZ5"/>
<feature type="non-terminal residue" evidence="4">
    <location>
        <position position="89"/>
    </location>
</feature>
<dbReference type="KEGG" id="vcn:VOLCADRAFT_58559"/>
<dbReference type="OrthoDB" id="552358at2759"/>